<dbReference type="InterPro" id="IPR027417">
    <property type="entry name" value="P-loop_NTPase"/>
</dbReference>
<sequence length="476" mass="52576">MPDFDSFVVLAEMRTGSNFLESNLNALEGVRCHGEAFNPHFIGTPKDAPILGVTRAERDAAPLDLLERLRAAPGLNGFRYFGDHDPRLFEPLMAEPRIAKIVLTRNPADSYVSHRIAAATGQWKLTDARHQRAERIAFDATGFERHLARLQQAQLRIMGALQRGGQTAFYLDYEDLQDLDVLNGLAAWLGVEARLAALDRKLKKQNPESLSEKVENFDEMRAALARIDRFDLGRTPNFEPRRGPMVPSYLAPARAGLLCLPLKSGPEAALRDWLGALDGAPVLEGFTQKTLREWQAAHPGHRSFAVLRHPVARLHAAFCERILARGPGSFVQIRETLRQRHELPISAEANGPDPDPARHRAAFMAFIAFVKANLGGQTAIRVDAAWASQRALLQGIAEFECPDAILRETDLAHELPALAERAGLTPLPWAPAPEPHEAALDAIYDARIEAAVRAIYARDYARFGFGDWRATANGAG</sequence>
<evidence type="ECO:0000313" key="2">
    <source>
        <dbReference type="Proteomes" id="UP000221860"/>
    </source>
</evidence>
<accession>A0A2G1MDV1</accession>
<organism evidence="1 2">
    <name type="scientific">Limimaricola cinnabarinus</name>
    <dbReference type="NCBI Taxonomy" id="1125964"/>
    <lineage>
        <taxon>Bacteria</taxon>
        <taxon>Pseudomonadati</taxon>
        <taxon>Pseudomonadota</taxon>
        <taxon>Alphaproteobacteria</taxon>
        <taxon>Rhodobacterales</taxon>
        <taxon>Paracoccaceae</taxon>
        <taxon>Limimaricola</taxon>
    </lineage>
</organism>
<protein>
    <submittedName>
        <fullName evidence="1">Nodulation protein NodH</fullName>
    </submittedName>
</protein>
<evidence type="ECO:0000313" key="1">
    <source>
        <dbReference type="EMBL" id="PHP26877.1"/>
    </source>
</evidence>
<dbReference type="Proteomes" id="UP000221860">
    <property type="component" value="Unassembled WGS sequence"/>
</dbReference>
<dbReference type="Gene3D" id="3.40.50.300">
    <property type="entry name" value="P-loop containing nucleotide triphosphate hydrolases"/>
    <property type="match status" value="1"/>
</dbReference>
<comment type="caution">
    <text evidence="1">The sequence shown here is derived from an EMBL/GenBank/DDBJ whole genome shotgun (WGS) entry which is preliminary data.</text>
</comment>
<name>A0A2G1MDV1_9RHOB</name>
<dbReference type="SUPFAM" id="SSF52540">
    <property type="entry name" value="P-loop containing nucleoside triphosphate hydrolases"/>
    <property type="match status" value="1"/>
</dbReference>
<dbReference type="AlphaFoldDB" id="A0A2G1MDV1"/>
<reference evidence="1 2" key="1">
    <citation type="submission" date="2017-08" db="EMBL/GenBank/DDBJ databases">
        <title>Draft Genome Sequence of Loktanella cinnabarina Strain XM1, Isolated from Coastal Surface Water.</title>
        <authorList>
            <person name="Ma R."/>
            <person name="Wang J."/>
            <person name="Wang Q."/>
            <person name="Ma Z."/>
            <person name="Li J."/>
            <person name="Chen L."/>
        </authorList>
    </citation>
    <scope>NUCLEOTIDE SEQUENCE [LARGE SCALE GENOMIC DNA]</scope>
    <source>
        <strain evidence="1 2">XM1</strain>
    </source>
</reference>
<keyword evidence="2" id="KW-1185">Reference proteome</keyword>
<dbReference type="EMBL" id="NQWH01000024">
    <property type="protein sequence ID" value="PHP26877.1"/>
    <property type="molecule type" value="Genomic_DNA"/>
</dbReference>
<dbReference type="RefSeq" id="WP_099278065.1">
    <property type="nucleotide sequence ID" value="NZ_KZ304967.1"/>
</dbReference>
<proteinExistence type="predicted"/>
<dbReference type="OrthoDB" id="7802556at2"/>
<gene>
    <name evidence="1" type="ORF">CJ301_14310</name>
</gene>